<dbReference type="PROSITE" id="PS51746">
    <property type="entry name" value="PPM_2"/>
    <property type="match status" value="1"/>
</dbReference>
<keyword evidence="4" id="KW-1185">Reference proteome</keyword>
<dbReference type="GO" id="GO:0005739">
    <property type="term" value="C:mitochondrion"/>
    <property type="evidence" value="ECO:0007669"/>
    <property type="project" value="TreeGrafter"/>
</dbReference>
<organism evidence="3 4">
    <name type="scientific">Aulographum hederae CBS 113979</name>
    <dbReference type="NCBI Taxonomy" id="1176131"/>
    <lineage>
        <taxon>Eukaryota</taxon>
        <taxon>Fungi</taxon>
        <taxon>Dikarya</taxon>
        <taxon>Ascomycota</taxon>
        <taxon>Pezizomycotina</taxon>
        <taxon>Dothideomycetes</taxon>
        <taxon>Pleosporomycetidae</taxon>
        <taxon>Aulographales</taxon>
        <taxon>Aulographaceae</taxon>
    </lineage>
</organism>
<gene>
    <name evidence="3" type="ORF">K402DRAFT_401635</name>
</gene>
<proteinExistence type="predicted"/>
<accession>A0A6G1HAE7</accession>
<dbReference type="InterPro" id="IPR015655">
    <property type="entry name" value="PP2C"/>
</dbReference>
<dbReference type="SUPFAM" id="SSF81606">
    <property type="entry name" value="PP2C-like"/>
    <property type="match status" value="1"/>
</dbReference>
<sequence>MALGRRTPWLHRLLRTYTNGFSSGLPLPLTHHVLHARVGAGPVILGFVGVGGAGAFLGRRGNSSSSVNANSGGGGGTSGGNSGGSSSPNSPPLTSKDGEAEVYKSPVLALDLAAANEKLRREEWVGALKGVRFHGNRLGSNAVVEDDFSWGVMRGSGKGGEEACFWGVYDGHAGWATSAVLRSYLIPYVSAALQNNKDNPDTAIRDAFVALDDEISHTALSAITSHQPASPKAVSALGPANSGSCALLSVYEPSTSILRVANTGDSRAVLGRFDATKGKYTAIPLSADQTGFNDDERTRIESEHPGEEEVVDAKSGRLMGIAVTRAFGDMRWKWPLKSIQRAQENFWGNAPRFNYHTPPYMTAEPVVTETKVLRGRRGDFLILACDGVWDNISSADAIECVGRWVSKSLGEKTPEATFDEDSDQTPEFWSGKGRAVSWTARPKYFSSAEEDGNAATYLMRNVLGGSRVELFRGVMSTYAPLSRNVRDDLTVQVIFFGDVE</sequence>
<dbReference type="SMART" id="SM00332">
    <property type="entry name" value="PP2Cc"/>
    <property type="match status" value="1"/>
</dbReference>
<feature type="domain" description="PPM-type phosphatase" evidence="2">
    <location>
        <begin position="130"/>
        <end position="496"/>
    </location>
</feature>
<dbReference type="PANTHER" id="PTHR13832:SF792">
    <property type="entry name" value="GM14286P"/>
    <property type="match status" value="1"/>
</dbReference>
<evidence type="ECO:0000313" key="4">
    <source>
        <dbReference type="Proteomes" id="UP000800041"/>
    </source>
</evidence>
<dbReference type="OrthoDB" id="420076at2759"/>
<feature type="compositionally biased region" description="Gly residues" evidence="1">
    <location>
        <begin position="71"/>
        <end position="83"/>
    </location>
</feature>
<dbReference type="InterPro" id="IPR036457">
    <property type="entry name" value="PPM-type-like_dom_sf"/>
</dbReference>
<dbReference type="EMBL" id="ML977143">
    <property type="protein sequence ID" value="KAF1990181.1"/>
    <property type="molecule type" value="Genomic_DNA"/>
</dbReference>
<name>A0A6G1HAE7_9PEZI</name>
<dbReference type="Proteomes" id="UP000800041">
    <property type="component" value="Unassembled WGS sequence"/>
</dbReference>
<evidence type="ECO:0000313" key="3">
    <source>
        <dbReference type="EMBL" id="KAF1990181.1"/>
    </source>
</evidence>
<dbReference type="PANTHER" id="PTHR13832">
    <property type="entry name" value="PROTEIN PHOSPHATASE 2C"/>
    <property type="match status" value="1"/>
</dbReference>
<reference evidence="3" key="1">
    <citation type="journal article" date="2020" name="Stud. Mycol.">
        <title>101 Dothideomycetes genomes: a test case for predicting lifestyles and emergence of pathogens.</title>
        <authorList>
            <person name="Haridas S."/>
            <person name="Albert R."/>
            <person name="Binder M."/>
            <person name="Bloem J."/>
            <person name="Labutti K."/>
            <person name="Salamov A."/>
            <person name="Andreopoulos B."/>
            <person name="Baker S."/>
            <person name="Barry K."/>
            <person name="Bills G."/>
            <person name="Bluhm B."/>
            <person name="Cannon C."/>
            <person name="Castanera R."/>
            <person name="Culley D."/>
            <person name="Daum C."/>
            <person name="Ezra D."/>
            <person name="Gonzalez J."/>
            <person name="Henrissat B."/>
            <person name="Kuo A."/>
            <person name="Liang C."/>
            <person name="Lipzen A."/>
            <person name="Lutzoni F."/>
            <person name="Magnuson J."/>
            <person name="Mondo S."/>
            <person name="Nolan M."/>
            <person name="Ohm R."/>
            <person name="Pangilinan J."/>
            <person name="Park H.-J."/>
            <person name="Ramirez L."/>
            <person name="Alfaro M."/>
            <person name="Sun H."/>
            <person name="Tritt A."/>
            <person name="Yoshinaga Y."/>
            <person name="Zwiers L.-H."/>
            <person name="Turgeon B."/>
            <person name="Goodwin S."/>
            <person name="Spatafora J."/>
            <person name="Crous P."/>
            <person name="Grigoriev I."/>
        </authorList>
    </citation>
    <scope>NUCLEOTIDE SEQUENCE</scope>
    <source>
        <strain evidence="3">CBS 113979</strain>
    </source>
</reference>
<feature type="compositionally biased region" description="Low complexity" evidence="1">
    <location>
        <begin position="61"/>
        <end position="70"/>
    </location>
</feature>
<dbReference type="GO" id="GO:0004741">
    <property type="term" value="F:[pyruvate dehydrogenase (acetyl-transferring)]-phosphatase activity"/>
    <property type="evidence" value="ECO:0007669"/>
    <property type="project" value="TreeGrafter"/>
</dbReference>
<dbReference type="AlphaFoldDB" id="A0A6G1HAE7"/>
<evidence type="ECO:0000259" key="2">
    <source>
        <dbReference type="PROSITE" id="PS51746"/>
    </source>
</evidence>
<protein>
    <submittedName>
        <fullName evidence="3">Protein serine/threonine phosphatase 2C</fullName>
    </submittedName>
</protein>
<dbReference type="CDD" id="cd00143">
    <property type="entry name" value="PP2Cc"/>
    <property type="match status" value="1"/>
</dbReference>
<feature type="region of interest" description="Disordered" evidence="1">
    <location>
        <begin position="61"/>
        <end position="98"/>
    </location>
</feature>
<dbReference type="InterPro" id="IPR001932">
    <property type="entry name" value="PPM-type_phosphatase-like_dom"/>
</dbReference>
<evidence type="ECO:0000256" key="1">
    <source>
        <dbReference type="SAM" id="MobiDB-lite"/>
    </source>
</evidence>
<dbReference type="Pfam" id="PF00481">
    <property type="entry name" value="PP2C"/>
    <property type="match status" value="1"/>
</dbReference>
<dbReference type="Gene3D" id="3.60.40.10">
    <property type="entry name" value="PPM-type phosphatase domain"/>
    <property type="match status" value="1"/>
</dbReference>